<dbReference type="Pfam" id="PF13683">
    <property type="entry name" value="rve_3"/>
    <property type="match status" value="1"/>
</dbReference>
<dbReference type="RefSeq" id="WP_088772455.1">
    <property type="nucleotide sequence ID" value="NZ_CP022132.1"/>
</dbReference>
<dbReference type="InterPro" id="IPR001584">
    <property type="entry name" value="Integrase_cat-core"/>
</dbReference>
<dbReference type="PROSITE" id="PS51257">
    <property type="entry name" value="PROKAR_LIPOPROTEIN"/>
    <property type="match status" value="1"/>
</dbReference>
<gene>
    <name evidence="3" type="ORF">CDV26_05685</name>
</gene>
<dbReference type="EMBL" id="CP022132">
    <property type="protein sequence ID" value="ASG67941.1"/>
    <property type="molecule type" value="Genomic_DNA"/>
</dbReference>
<reference evidence="3 4" key="1">
    <citation type="submission" date="2017-06" db="EMBL/GenBank/DDBJ databases">
        <title>Complete genome of Francisella halioticida.</title>
        <authorList>
            <person name="Sjodin A."/>
        </authorList>
    </citation>
    <scope>NUCLEOTIDE SEQUENCE [LARGE SCALE GENOMIC DNA]</scope>
    <source>
        <strain evidence="3 4">DSM 23729</strain>
    </source>
</reference>
<dbReference type="SUPFAM" id="SSF53098">
    <property type="entry name" value="Ribonuclease H-like"/>
    <property type="match status" value="1"/>
</dbReference>
<evidence type="ECO:0000256" key="1">
    <source>
        <dbReference type="SAM" id="SignalP"/>
    </source>
</evidence>
<dbReference type="InterPro" id="IPR012337">
    <property type="entry name" value="RNaseH-like_sf"/>
</dbReference>
<dbReference type="PANTHER" id="PTHR46889">
    <property type="entry name" value="TRANSPOSASE INSF FOR INSERTION SEQUENCE IS3B-RELATED"/>
    <property type="match status" value="1"/>
</dbReference>
<keyword evidence="4" id="KW-1185">Reference proteome</keyword>
<accession>A0ABM6LZE6</accession>
<keyword evidence="1" id="KW-0732">Signal</keyword>
<dbReference type="Gene3D" id="3.60.60.10">
    <property type="entry name" value="Penicillin V Acylase, Chain A"/>
    <property type="match status" value="1"/>
</dbReference>
<dbReference type="PANTHER" id="PTHR46889:SF4">
    <property type="entry name" value="TRANSPOSASE INSO FOR INSERTION SEQUENCE ELEMENT IS911B-RELATED"/>
    <property type="match status" value="1"/>
</dbReference>
<evidence type="ECO:0000313" key="4">
    <source>
        <dbReference type="Proteomes" id="UP000249910"/>
    </source>
</evidence>
<dbReference type="InterPro" id="IPR050900">
    <property type="entry name" value="Transposase_IS3/IS150/IS904"/>
</dbReference>
<organism evidence="3 4">
    <name type="scientific">Francisella halioticida</name>
    <dbReference type="NCBI Taxonomy" id="549298"/>
    <lineage>
        <taxon>Bacteria</taxon>
        <taxon>Pseudomonadati</taxon>
        <taxon>Pseudomonadota</taxon>
        <taxon>Gammaproteobacteria</taxon>
        <taxon>Thiotrichales</taxon>
        <taxon>Francisellaceae</taxon>
        <taxon>Francisella</taxon>
    </lineage>
</organism>
<feature type="chain" id="PRO_5046962045" description="Integrase catalytic domain-containing protein" evidence="1">
    <location>
        <begin position="20"/>
        <end position="167"/>
    </location>
</feature>
<sequence length="167" mass="18843">MKRKVLLLSSLVLSSSVFACSDIFINKNDHHIEGRTLDFLVNVATEEYIGSIGQTNTTDIILNSNKIPKSQLTSWKNKYGFLGMQAFNGGNIIDGMNTKGRSIDNIAIERFWRTLKYENVYPASYITMKEAKVGIKEYIDIYNNERLHSSIGYMTPDEVYSGILDAA</sequence>
<evidence type="ECO:0000259" key="2">
    <source>
        <dbReference type="Pfam" id="PF13683"/>
    </source>
</evidence>
<feature type="domain" description="Integrase catalytic" evidence="2">
    <location>
        <begin position="99"/>
        <end position="156"/>
    </location>
</feature>
<feature type="signal peptide" evidence="1">
    <location>
        <begin position="1"/>
        <end position="19"/>
    </location>
</feature>
<protein>
    <recommendedName>
        <fullName evidence="2">Integrase catalytic domain-containing protein</fullName>
    </recommendedName>
</protein>
<name>A0ABM6LZE6_9GAMM</name>
<evidence type="ECO:0000313" key="3">
    <source>
        <dbReference type="EMBL" id="ASG67941.1"/>
    </source>
</evidence>
<proteinExistence type="predicted"/>
<dbReference type="Proteomes" id="UP000249910">
    <property type="component" value="Chromosome"/>
</dbReference>